<dbReference type="InterPro" id="IPR015590">
    <property type="entry name" value="Aldehyde_DH_dom"/>
</dbReference>
<accession>A0AAN1MQQ7</accession>
<protein>
    <submittedName>
        <fullName evidence="3">Aldehyde dehydrogenase (NADP(+))</fullName>
    </submittedName>
</protein>
<dbReference type="InterPro" id="IPR044151">
    <property type="entry name" value="ALDH_KGSADH"/>
</dbReference>
<dbReference type="PANTHER" id="PTHR43353:SF3">
    <property type="entry name" value="ALDEHYDE DEHYDROGENASE-RELATED"/>
    <property type="match status" value="1"/>
</dbReference>
<dbReference type="InterPro" id="IPR016161">
    <property type="entry name" value="Ald_DH/histidinol_DH"/>
</dbReference>
<sequence>MKVTGEMLIGQSTAYGSAGCFRAFNPTLGAEIEPMFGVATSAEVDRACELAKEGFQSYRNTSPEIRGRFLETIADYLLGLGEPLYARAALETGLTTARIKGETQRTAAQMKMFADVVRHGRWRHATIDSSDQSRQPLPRADLRMQKIPLGPVGVFGSSNFPILYSVAGGDTASALAAGCSVVVKAHGSHPGTSELVGRAIQRAVRDCGLHQGVFSLLFGNGNEVGESLVDHPAIQAVGFTGSEGGGMTLVRRGAQRKIPIPVFAEMTSVNPNFVLPGAMKLRAKEFASQFVERMTVGVGQMCLKPGLILAVNDEHFNTLRIALATALSAKESETMLNPAIYKSFNSAVARSRSGTGSTVVAKGQAPKGAFEGQSEIFEIDAMNVMIAPELTNEMFGPAAILIRCAHKEELLEVAKILRGQLTMAVHMEPGDTELALQLMPILESKTNRILANKFSNMVEIGYATVHGGPFPATSDSRFTSVGATAIERFLRPVCYENLPPELLPPALQDDNPLSLWRVIDGELKHQ</sequence>
<name>A0AAN1MQQ7_9BURK</name>
<dbReference type="GO" id="GO:0016620">
    <property type="term" value="F:oxidoreductase activity, acting on the aldehyde or oxo group of donors, NAD or NADP as acceptor"/>
    <property type="evidence" value="ECO:0007669"/>
    <property type="project" value="InterPro"/>
</dbReference>
<dbReference type="RefSeq" id="WP_103153939.1">
    <property type="nucleotide sequence ID" value="NZ_CAXURH020000005.1"/>
</dbReference>
<dbReference type="KEGG" id="phs:C2L64_45540"/>
<dbReference type="SUPFAM" id="SSF53720">
    <property type="entry name" value="ALDH-like"/>
    <property type="match status" value="1"/>
</dbReference>
<dbReference type="PROSITE" id="PS51257">
    <property type="entry name" value="PROKAR_LIPOPROTEIN"/>
    <property type="match status" value="1"/>
</dbReference>
<dbReference type="InterPro" id="IPR016162">
    <property type="entry name" value="Ald_DH_N"/>
</dbReference>
<evidence type="ECO:0000259" key="2">
    <source>
        <dbReference type="Pfam" id="PF00171"/>
    </source>
</evidence>
<evidence type="ECO:0000313" key="3">
    <source>
        <dbReference type="EMBL" id="AUT75626.1"/>
    </source>
</evidence>
<keyword evidence="1" id="KW-0560">Oxidoreductase</keyword>
<evidence type="ECO:0000313" key="4">
    <source>
        <dbReference type="Proteomes" id="UP000236649"/>
    </source>
</evidence>
<dbReference type="Pfam" id="PF00171">
    <property type="entry name" value="Aldedh"/>
    <property type="match status" value="1"/>
</dbReference>
<feature type="domain" description="Aldehyde dehydrogenase" evidence="2">
    <location>
        <begin position="21"/>
        <end position="414"/>
    </location>
</feature>
<organism evidence="3 4">
    <name type="scientific">Paraburkholderia hospita</name>
    <dbReference type="NCBI Taxonomy" id="169430"/>
    <lineage>
        <taxon>Bacteria</taxon>
        <taxon>Pseudomonadati</taxon>
        <taxon>Pseudomonadota</taxon>
        <taxon>Betaproteobacteria</taxon>
        <taxon>Burkholderiales</taxon>
        <taxon>Burkholderiaceae</taxon>
        <taxon>Paraburkholderia</taxon>
    </lineage>
</organism>
<dbReference type="InterPro" id="IPR050740">
    <property type="entry name" value="Aldehyde_DH_Superfamily"/>
</dbReference>
<reference evidence="3 4" key="1">
    <citation type="submission" date="2018-01" db="EMBL/GenBank/DDBJ databases">
        <title>Species boundaries and ecological features among Paraburkholderia terrae DSMZ17804T, P. hospita DSMZ17164T and P. caribensis DSMZ13236T.</title>
        <authorList>
            <person name="Pratama A.A."/>
        </authorList>
    </citation>
    <scope>NUCLEOTIDE SEQUENCE [LARGE SCALE GENOMIC DNA]</scope>
    <source>
        <strain evidence="3 4">DSM 17164</strain>
    </source>
</reference>
<dbReference type="AlphaFoldDB" id="A0AAN1MQQ7"/>
<proteinExistence type="predicted"/>
<dbReference type="Proteomes" id="UP000236649">
    <property type="component" value="Chromosome 4"/>
</dbReference>
<dbReference type="PANTHER" id="PTHR43353">
    <property type="entry name" value="SUCCINATE-SEMIALDEHYDE DEHYDROGENASE, MITOCHONDRIAL"/>
    <property type="match status" value="1"/>
</dbReference>
<dbReference type="CDD" id="cd07129">
    <property type="entry name" value="ALDH_KGSADH"/>
    <property type="match status" value="1"/>
</dbReference>
<gene>
    <name evidence="3" type="ORF">C2L64_45540</name>
</gene>
<dbReference type="GeneID" id="55535555"/>
<dbReference type="EMBL" id="CP026108">
    <property type="protein sequence ID" value="AUT75626.1"/>
    <property type="molecule type" value="Genomic_DNA"/>
</dbReference>
<dbReference type="Gene3D" id="3.40.605.10">
    <property type="entry name" value="Aldehyde Dehydrogenase, Chain A, domain 1"/>
    <property type="match status" value="2"/>
</dbReference>
<evidence type="ECO:0000256" key="1">
    <source>
        <dbReference type="ARBA" id="ARBA00023002"/>
    </source>
</evidence>